<dbReference type="InterPro" id="IPR049945">
    <property type="entry name" value="AAA_22"/>
</dbReference>
<dbReference type="STRING" id="484498.SAMN05421686_107237"/>
<dbReference type="SUPFAM" id="SSF52540">
    <property type="entry name" value="P-loop containing nucleoside triphosphate hydrolases"/>
    <property type="match status" value="1"/>
</dbReference>
<evidence type="ECO:0000259" key="1">
    <source>
        <dbReference type="Pfam" id="PF13401"/>
    </source>
</evidence>
<reference evidence="3" key="1">
    <citation type="submission" date="2017-01" db="EMBL/GenBank/DDBJ databases">
        <authorList>
            <person name="Varghese N."/>
            <person name="Submissions S."/>
        </authorList>
    </citation>
    <scope>NUCLEOTIDE SEQUENCE [LARGE SCALE GENOMIC DNA]</scope>
    <source>
        <strain evidence="3">DSM 24913</strain>
    </source>
</reference>
<dbReference type="Pfam" id="PF13401">
    <property type="entry name" value="AAA_22"/>
    <property type="match status" value="1"/>
</dbReference>
<evidence type="ECO:0000313" key="3">
    <source>
        <dbReference type="Proteomes" id="UP000185639"/>
    </source>
</evidence>
<name>A0A1N7NSP1_9GAMM</name>
<dbReference type="OrthoDB" id="9780149at2"/>
<dbReference type="PANTHER" id="PTHR35894:SF7">
    <property type="entry name" value="GENERAL SECRETION PATHWAY PROTEIN A-RELATED"/>
    <property type="match status" value="1"/>
</dbReference>
<organism evidence="2 3">
    <name type="scientific">Thalassolituus maritimus</name>
    <dbReference type="NCBI Taxonomy" id="484498"/>
    <lineage>
        <taxon>Bacteria</taxon>
        <taxon>Pseudomonadati</taxon>
        <taxon>Pseudomonadota</taxon>
        <taxon>Gammaproteobacteria</taxon>
        <taxon>Oceanospirillales</taxon>
        <taxon>Oceanospirillaceae</taxon>
        <taxon>Thalassolituus</taxon>
    </lineage>
</organism>
<accession>A0A1N7NSP1</accession>
<dbReference type="InterPro" id="IPR052026">
    <property type="entry name" value="ExeA_AAA_ATPase_DNA-bind"/>
</dbReference>
<dbReference type="PANTHER" id="PTHR35894">
    <property type="entry name" value="GENERAL SECRETION PATHWAY PROTEIN A-RELATED"/>
    <property type="match status" value="1"/>
</dbReference>
<dbReference type="InterPro" id="IPR027417">
    <property type="entry name" value="P-loop_NTPase"/>
</dbReference>
<dbReference type="Gene3D" id="3.40.50.300">
    <property type="entry name" value="P-loop containing nucleotide triphosphate hydrolases"/>
    <property type="match status" value="1"/>
</dbReference>
<dbReference type="Proteomes" id="UP000185639">
    <property type="component" value="Unassembled WGS sequence"/>
</dbReference>
<dbReference type="EMBL" id="FTOH01000007">
    <property type="protein sequence ID" value="SIT01337.1"/>
    <property type="molecule type" value="Genomic_DNA"/>
</dbReference>
<protein>
    <submittedName>
        <fullName evidence="2">MSHA biogenesis protein MshM</fullName>
    </submittedName>
</protein>
<evidence type="ECO:0000313" key="2">
    <source>
        <dbReference type="EMBL" id="SIT01337.1"/>
    </source>
</evidence>
<dbReference type="AlphaFoldDB" id="A0A1N7NSP1"/>
<gene>
    <name evidence="2" type="ORF">SAMN05421686_107237</name>
</gene>
<dbReference type="GO" id="GO:0016887">
    <property type="term" value="F:ATP hydrolysis activity"/>
    <property type="evidence" value="ECO:0007669"/>
    <property type="project" value="InterPro"/>
</dbReference>
<sequence length="293" mass="32375">MDVTDIKQACESHYGLSDTPFSLTPDTGFYVGLESHDEAFDSVRYALAAGEGFIKVTGEVGTGKTLLCRRLLNHLESAKSDTAYIPNPTLSPTALWLAIGDELGLSGHSRLSQLRADIQRYLLNIAQEGRRLVLVIDEAQCLPPETLEALRLISNLETERQKLVQIVLFGQPELDDILSEQRFRQLRQRITTSAHIEALRTPESVSHYLNHRLVCAGYCGEPLFTRGAVRFLWITSGGTPRLVNVLAAKSLLVAFGQGSKAIHAQHVEKAAADTESIQQPIGWHERLKLVIGL</sequence>
<feature type="domain" description="ORC1/DEAH AAA+ ATPase" evidence="1">
    <location>
        <begin position="50"/>
        <end position="178"/>
    </location>
</feature>
<keyword evidence="3" id="KW-1185">Reference proteome</keyword>
<dbReference type="RefSeq" id="WP_076516633.1">
    <property type="nucleotide sequence ID" value="NZ_FTOH01000007.1"/>
</dbReference>
<dbReference type="CDD" id="cd00009">
    <property type="entry name" value="AAA"/>
    <property type="match status" value="1"/>
</dbReference>
<proteinExistence type="predicted"/>